<keyword evidence="2" id="KW-1185">Reference proteome</keyword>
<dbReference type="AlphaFoldDB" id="A0AAE1PY75"/>
<accession>A0AAE1PY75</accession>
<gene>
    <name evidence="1" type="ORF">Pmani_011962</name>
</gene>
<comment type="caution">
    <text evidence="1">The sequence shown here is derived from an EMBL/GenBank/DDBJ whole genome shotgun (WGS) entry which is preliminary data.</text>
</comment>
<evidence type="ECO:0000313" key="2">
    <source>
        <dbReference type="Proteomes" id="UP001292094"/>
    </source>
</evidence>
<reference evidence="1" key="1">
    <citation type="submission" date="2023-11" db="EMBL/GenBank/DDBJ databases">
        <title>Genome assemblies of two species of porcelain crab, Petrolisthes cinctipes and Petrolisthes manimaculis (Anomura: Porcellanidae).</title>
        <authorList>
            <person name="Angst P."/>
        </authorList>
    </citation>
    <scope>NUCLEOTIDE SEQUENCE</scope>
    <source>
        <strain evidence="1">PB745_02</strain>
        <tissue evidence="1">Gill</tissue>
    </source>
</reference>
<evidence type="ECO:0000313" key="1">
    <source>
        <dbReference type="EMBL" id="KAK4316935.1"/>
    </source>
</evidence>
<name>A0AAE1PY75_9EUCA</name>
<dbReference type="Proteomes" id="UP001292094">
    <property type="component" value="Unassembled WGS sequence"/>
</dbReference>
<protein>
    <submittedName>
        <fullName evidence="1">Uncharacterized protein</fullName>
    </submittedName>
</protein>
<proteinExistence type="predicted"/>
<sequence>MCGGQSYPQSQFFFHRLGLLTTSSIHCGRNGQIWFILDTLEENWDWYQRMISTSTSSSSNDRLEEKNH</sequence>
<organism evidence="1 2">
    <name type="scientific">Petrolisthes manimaculis</name>
    <dbReference type="NCBI Taxonomy" id="1843537"/>
    <lineage>
        <taxon>Eukaryota</taxon>
        <taxon>Metazoa</taxon>
        <taxon>Ecdysozoa</taxon>
        <taxon>Arthropoda</taxon>
        <taxon>Crustacea</taxon>
        <taxon>Multicrustacea</taxon>
        <taxon>Malacostraca</taxon>
        <taxon>Eumalacostraca</taxon>
        <taxon>Eucarida</taxon>
        <taxon>Decapoda</taxon>
        <taxon>Pleocyemata</taxon>
        <taxon>Anomura</taxon>
        <taxon>Galatheoidea</taxon>
        <taxon>Porcellanidae</taxon>
        <taxon>Petrolisthes</taxon>
    </lineage>
</organism>
<dbReference type="EMBL" id="JAWZYT010000969">
    <property type="protein sequence ID" value="KAK4316935.1"/>
    <property type="molecule type" value="Genomic_DNA"/>
</dbReference>